<keyword evidence="4" id="KW-0408">Iron</keyword>
<evidence type="ECO:0000313" key="13">
    <source>
        <dbReference type="Proteomes" id="UP000218890"/>
    </source>
</evidence>
<dbReference type="KEGG" id="hhk:HH1059_16960"/>
<dbReference type="InterPro" id="IPR058533">
    <property type="entry name" value="Cation_efflux_TM"/>
</dbReference>
<keyword evidence="6" id="KW-0864">Zinc transport</keyword>
<evidence type="ECO:0000256" key="8">
    <source>
        <dbReference type="ARBA" id="ARBA00023136"/>
    </source>
</evidence>
<dbReference type="Gene3D" id="3.30.70.1350">
    <property type="entry name" value="Cation efflux protein, cytoplasmic domain"/>
    <property type="match status" value="1"/>
</dbReference>
<feature type="transmembrane region" description="Helical" evidence="9">
    <location>
        <begin position="24"/>
        <end position="45"/>
    </location>
</feature>
<evidence type="ECO:0000313" key="12">
    <source>
        <dbReference type="EMBL" id="BAU58409.1"/>
    </source>
</evidence>
<comment type="subcellular location">
    <subcellularLocation>
        <location evidence="1">Membrane</location>
        <topology evidence="1">Multi-pass membrane protein</topology>
    </subcellularLocation>
</comment>
<dbReference type="PANTHER" id="PTHR43840:SF15">
    <property type="entry name" value="MITOCHONDRIAL METAL TRANSPORTER 1-RELATED"/>
    <property type="match status" value="1"/>
</dbReference>
<organism evidence="12 13">
    <name type="scientific">Halorhodospira halochloris</name>
    <name type="common">Ectothiorhodospira halochloris</name>
    <dbReference type="NCBI Taxonomy" id="1052"/>
    <lineage>
        <taxon>Bacteria</taxon>
        <taxon>Pseudomonadati</taxon>
        <taxon>Pseudomonadota</taxon>
        <taxon>Gammaproteobacteria</taxon>
        <taxon>Chromatiales</taxon>
        <taxon>Ectothiorhodospiraceae</taxon>
        <taxon>Halorhodospira</taxon>
    </lineage>
</organism>
<feature type="domain" description="Cation efflux protein transmembrane" evidence="10">
    <location>
        <begin position="26"/>
        <end position="220"/>
    </location>
</feature>
<dbReference type="Pfam" id="PF16916">
    <property type="entry name" value="ZT_dimer"/>
    <property type="match status" value="1"/>
</dbReference>
<evidence type="ECO:0000256" key="9">
    <source>
        <dbReference type="SAM" id="Phobius"/>
    </source>
</evidence>
<dbReference type="SUPFAM" id="SSF161111">
    <property type="entry name" value="Cation efflux protein transmembrane domain-like"/>
    <property type="match status" value="1"/>
</dbReference>
<evidence type="ECO:0000256" key="7">
    <source>
        <dbReference type="ARBA" id="ARBA00022989"/>
    </source>
</evidence>
<dbReference type="InterPro" id="IPR027469">
    <property type="entry name" value="Cation_efflux_TMD_sf"/>
</dbReference>
<evidence type="ECO:0000256" key="3">
    <source>
        <dbReference type="ARBA" id="ARBA00022448"/>
    </source>
</evidence>
<keyword evidence="3" id="KW-0813">Transport</keyword>
<dbReference type="Gene3D" id="1.20.1510.10">
    <property type="entry name" value="Cation efflux protein transmembrane domain"/>
    <property type="match status" value="1"/>
</dbReference>
<comment type="similarity">
    <text evidence="2">Belongs to the cation diffusion facilitator (CDF) transporter (TC 2.A.4) family. FieF subfamily.</text>
</comment>
<dbReference type="GO" id="GO:0008324">
    <property type="term" value="F:monoatomic cation transmembrane transporter activity"/>
    <property type="evidence" value="ECO:0007669"/>
    <property type="project" value="InterPro"/>
</dbReference>
<feature type="transmembrane region" description="Helical" evidence="9">
    <location>
        <begin position="93"/>
        <end position="114"/>
    </location>
</feature>
<dbReference type="InterPro" id="IPR050291">
    <property type="entry name" value="CDF_Transporter"/>
</dbReference>
<dbReference type="PANTHER" id="PTHR43840">
    <property type="entry name" value="MITOCHONDRIAL METAL TRANSPORTER 1-RELATED"/>
    <property type="match status" value="1"/>
</dbReference>
<evidence type="ECO:0000256" key="6">
    <source>
        <dbReference type="ARBA" id="ARBA00022906"/>
    </source>
</evidence>
<dbReference type="Proteomes" id="UP000218890">
    <property type="component" value="Chromosome"/>
</dbReference>
<dbReference type="EMBL" id="AP017372">
    <property type="protein sequence ID" value="BAU58409.1"/>
    <property type="molecule type" value="Genomic_DNA"/>
</dbReference>
<dbReference type="AlphaFoldDB" id="A0A0X8XAE0"/>
<dbReference type="GO" id="GO:0006826">
    <property type="term" value="P:iron ion transport"/>
    <property type="evidence" value="ECO:0007669"/>
    <property type="project" value="UniProtKB-KW"/>
</dbReference>
<protein>
    <submittedName>
        <fullName evidence="12">Cobalt-zinc-cadmium resistance protein</fullName>
    </submittedName>
</protein>
<evidence type="ECO:0000256" key="4">
    <source>
        <dbReference type="ARBA" id="ARBA00022496"/>
    </source>
</evidence>
<keyword evidence="7 9" id="KW-1133">Transmembrane helix</keyword>
<feature type="transmembrane region" description="Helical" evidence="9">
    <location>
        <begin position="126"/>
        <end position="149"/>
    </location>
</feature>
<evidence type="ECO:0000259" key="11">
    <source>
        <dbReference type="Pfam" id="PF16916"/>
    </source>
</evidence>
<dbReference type="SUPFAM" id="SSF160240">
    <property type="entry name" value="Cation efflux protein cytoplasmic domain-like"/>
    <property type="match status" value="1"/>
</dbReference>
<dbReference type="FunFam" id="1.20.1510.10:FF:000006">
    <property type="entry name" value="Divalent cation efflux transporter"/>
    <property type="match status" value="1"/>
</dbReference>
<dbReference type="Pfam" id="PF01545">
    <property type="entry name" value="Cation_efflux"/>
    <property type="match status" value="1"/>
</dbReference>
<dbReference type="InterPro" id="IPR002524">
    <property type="entry name" value="Cation_efflux"/>
</dbReference>
<dbReference type="NCBIfam" id="TIGR01297">
    <property type="entry name" value="CDF"/>
    <property type="match status" value="1"/>
</dbReference>
<name>A0A0X8XAE0_HALHR</name>
<evidence type="ECO:0000256" key="1">
    <source>
        <dbReference type="ARBA" id="ARBA00004141"/>
    </source>
</evidence>
<keyword evidence="5 9" id="KW-0812">Transmembrane</keyword>
<dbReference type="InterPro" id="IPR027470">
    <property type="entry name" value="Cation_efflux_CTD"/>
</dbReference>
<dbReference type="RefSeq" id="WP_096409776.1">
    <property type="nucleotide sequence ID" value="NZ_AP017372.2"/>
</dbReference>
<accession>A0A0X8XAE0</accession>
<dbReference type="GO" id="GO:0016020">
    <property type="term" value="C:membrane"/>
    <property type="evidence" value="ECO:0007669"/>
    <property type="project" value="UniProtKB-SubCell"/>
</dbReference>
<evidence type="ECO:0000259" key="10">
    <source>
        <dbReference type="Pfam" id="PF01545"/>
    </source>
</evidence>
<keyword evidence="6" id="KW-0406">Ion transport</keyword>
<reference evidence="12" key="1">
    <citation type="submission" date="2016-02" db="EMBL/GenBank/DDBJ databases">
        <title>Halorhodospira halochloris DSM-1059 complete genome, version 2.</title>
        <authorList>
            <person name="Tsukatani Y."/>
        </authorList>
    </citation>
    <scope>NUCLEOTIDE SEQUENCE</scope>
    <source>
        <strain evidence="12">DSM 1059</strain>
    </source>
</reference>
<feature type="transmembrane region" description="Helical" evidence="9">
    <location>
        <begin position="195"/>
        <end position="213"/>
    </location>
</feature>
<keyword evidence="13" id="KW-1185">Reference proteome</keyword>
<evidence type="ECO:0000256" key="2">
    <source>
        <dbReference type="ARBA" id="ARBA00010212"/>
    </source>
</evidence>
<feature type="domain" description="Cation efflux protein cytoplasmic" evidence="11">
    <location>
        <begin position="224"/>
        <end position="301"/>
    </location>
</feature>
<keyword evidence="6" id="KW-0862">Zinc</keyword>
<dbReference type="GO" id="GO:0006829">
    <property type="term" value="P:zinc ion transport"/>
    <property type="evidence" value="ECO:0007669"/>
    <property type="project" value="UniProtKB-KW"/>
</dbReference>
<evidence type="ECO:0000256" key="5">
    <source>
        <dbReference type="ARBA" id="ARBA00022692"/>
    </source>
</evidence>
<dbReference type="InterPro" id="IPR036837">
    <property type="entry name" value="Cation_efflux_CTD_sf"/>
</dbReference>
<feature type="transmembrane region" description="Helical" evidence="9">
    <location>
        <begin position="170"/>
        <end position="189"/>
    </location>
</feature>
<dbReference type="OrthoDB" id="9806522at2"/>
<keyword evidence="8 9" id="KW-0472">Membrane</keyword>
<keyword evidence="4" id="KW-0410">Iron transport</keyword>
<sequence length="392" mass="42852">MSSSQDQPEQATAQRSPARAKRKVTLIGAATNLLLGAGKIVAGYIGQSQALIVDGIHSLSDLLSDAMVLLAASYGSQEADSDHPYGHARIETAATAGVGAILLLVAAGFIYDAINRLLIDPTALLIPGWLALVVAVGSLVVKEALYHYTQAVGKRVRSDLICANAWHHRSDALSSLVVVGGIIGVFIGFPWLDAVAAIVVALMLAHIGLQFAWQSMRELVDTGLDNDEVEYIELLVARIDGVRAVHGLRTRYMGQDALVDLHVLVDPRLSVSEGHRISEAVRHRLVRDVSSVSEVLVHVDHEDPSWDDETAALPLRRRVERDLYEQWQDMAAADMVERIDLHYMEGKLEVEIHLPWDAETDGRALTEYFEDLATAAEQIDYVSACRVHLLGR</sequence>
<proteinExistence type="inferred from homology"/>
<gene>
    <name evidence="12" type="ORF">HH1059_16960</name>
</gene>